<organism evidence="2 3">
    <name type="scientific">Acinetobacter johnsonii</name>
    <dbReference type="NCBI Taxonomy" id="40214"/>
    <lineage>
        <taxon>Bacteria</taxon>
        <taxon>Pseudomonadati</taxon>
        <taxon>Pseudomonadota</taxon>
        <taxon>Gammaproteobacteria</taxon>
        <taxon>Moraxellales</taxon>
        <taxon>Moraxellaceae</taxon>
        <taxon>Acinetobacter</taxon>
    </lineage>
</organism>
<name>A0A380TVM8_ACIJO</name>
<dbReference type="AlphaFoldDB" id="A0A380TVM8"/>
<accession>A0A380TVM8</accession>
<evidence type="ECO:0000313" key="4">
    <source>
        <dbReference type="Proteomes" id="UP000595107"/>
    </source>
</evidence>
<reference evidence="2 3" key="1">
    <citation type="submission" date="2018-06" db="EMBL/GenBank/DDBJ databases">
        <authorList>
            <consortium name="Pathogen Informatics"/>
            <person name="Doyle S."/>
        </authorList>
    </citation>
    <scope>NUCLEOTIDE SEQUENCE [LARGE SCALE GENOMIC DNA]</scope>
    <source>
        <strain evidence="2 3">NCTC10308</strain>
    </source>
</reference>
<dbReference type="Proteomes" id="UP000254227">
    <property type="component" value="Unassembled WGS sequence"/>
</dbReference>
<dbReference type="EMBL" id="CP065666">
    <property type="protein sequence ID" value="QPS02630.1"/>
    <property type="molecule type" value="Genomic_DNA"/>
</dbReference>
<evidence type="ECO:0000313" key="3">
    <source>
        <dbReference type="Proteomes" id="UP000254227"/>
    </source>
</evidence>
<reference evidence="1 4" key="2">
    <citation type="submission" date="2020-12" db="EMBL/GenBank/DDBJ databases">
        <title>FDA dAtabase for Regulatory Grade micrObial Sequences (FDA-ARGOS): Supporting development and validation of Infectious Disease Dx tests.</title>
        <authorList>
            <person name="Sproer C."/>
            <person name="Gronow S."/>
            <person name="Severitt S."/>
            <person name="Schroder I."/>
            <person name="Tallon L."/>
            <person name="Sadzewicz L."/>
            <person name="Zhao X."/>
            <person name="Boylan J."/>
            <person name="Ott S."/>
            <person name="Bowen H."/>
            <person name="Vavikolanu K."/>
            <person name="Mehta A."/>
            <person name="Aluvathingal J."/>
            <person name="Nadendla S."/>
            <person name="Lowell S."/>
            <person name="Myers T."/>
            <person name="Yan Y."/>
            <person name="Sichtig H."/>
        </authorList>
    </citation>
    <scope>NUCLEOTIDE SEQUENCE [LARGE SCALE GENOMIC DNA]</scope>
    <source>
        <strain evidence="1 4">FDAARGOS_910</strain>
    </source>
</reference>
<proteinExistence type="predicted"/>
<protein>
    <submittedName>
        <fullName evidence="2">Uncharacterized protein</fullName>
    </submittedName>
</protein>
<evidence type="ECO:0000313" key="2">
    <source>
        <dbReference type="EMBL" id="SUT92217.1"/>
    </source>
</evidence>
<dbReference type="Proteomes" id="UP000595107">
    <property type="component" value="Chromosome"/>
</dbReference>
<dbReference type="EMBL" id="UFRV01000006">
    <property type="protein sequence ID" value="SUT92217.1"/>
    <property type="molecule type" value="Genomic_DNA"/>
</dbReference>
<sequence>MVASTDIKFFVHTNNNAPQLQNTYGSMINVLDACLINGINIGTVSSLTASGTTVTALFSSAHNLMQYQVIKITGVNQPEFNGEHRVLTAPNAQTITFELAAVPSVTAATGVITASLPPLGWEKPFSSSNPSGGGKAAYRFLNPLLPSRPFLRVVDELDPAYTATYAKYAKVGIVEDMTDIDTMFNQAPYDLSSPDKNWIGTGSGSSAVNGWARWYYASDQEFFNAQADSLTATTGNRNWIVVGSESCFYILPTAIPMSSDHICYGFGEFKSLIDVDASNNFLSASLSNNQAFNGFNKAQVNGIGATDALNKVLLQRIYNQNAASAYAENFSLGVVKATIYSGYTNYLAASPANKLTPFAPIFLKEDGDVLRGELNGVFYVLQSKPLTHLYTFKEDNEYFIAINIAHNNSYRGQIVLRIG</sequence>
<dbReference type="RefSeq" id="WP_004693700.1">
    <property type="nucleotide sequence ID" value="NZ_BBTB01000027.1"/>
</dbReference>
<evidence type="ECO:0000313" key="1">
    <source>
        <dbReference type="EMBL" id="QPS02630.1"/>
    </source>
</evidence>
<gene>
    <name evidence="1" type="ORF">I6G67_10240</name>
    <name evidence="2" type="ORF">NCTC10308_00680</name>
</gene>